<name>A0A0A8L1A1_9SACH</name>
<dbReference type="Proteomes" id="UP000031516">
    <property type="component" value="Unassembled WGS sequence"/>
</dbReference>
<keyword evidence="4" id="KW-1185">Reference proteome</keyword>
<sequence length="330" mass="37176">MIWTYEMDLALCKLVYLNSPEILIDGVRDRNKNYHSVLSDFNKQFRLQVKQARTVRARFERLLLDYKSRAQTKFAPTGRESEVDMLMKTLVGMEAEYYENNKITNVPAGDENINSMTTGEMVEKAIDALKEVPNGAIVENLQKIGQTPKLIDVNRSQNIPALSDNDTGKQLQSNHAGATLIGSNSHGKNASRDKRGHNTVKNAPLHARTYAQYNDDGIQESTGETVDYPNIDTELQQSTKRYKQSTHPESQPFTITNYFSDNKTFIMNGDGGTQNVAGKSDLVELNQRVQSDLENLKQDVGELSTLSKQIAKVLKRVTSMEETSQDDEEY</sequence>
<dbReference type="OrthoDB" id="4064071at2759"/>
<reference evidence="3 4" key="1">
    <citation type="submission" date="2014-03" db="EMBL/GenBank/DDBJ databases">
        <title>The genome of Kluyveromyces dobzhanskii.</title>
        <authorList>
            <person name="Nystedt B."/>
            <person name="Astrom S."/>
        </authorList>
    </citation>
    <scope>NUCLEOTIDE SEQUENCE [LARGE SCALE GENOMIC DNA]</scope>
    <source>
        <strain evidence="3 4">CBS 2104</strain>
    </source>
</reference>
<evidence type="ECO:0000256" key="1">
    <source>
        <dbReference type="SAM" id="Coils"/>
    </source>
</evidence>
<dbReference type="EMBL" id="CCBQ010000016">
    <property type="protein sequence ID" value="CDO92644.1"/>
    <property type="molecule type" value="Genomic_DNA"/>
</dbReference>
<feature type="compositionally biased region" description="Polar residues" evidence="2">
    <location>
        <begin position="178"/>
        <end position="188"/>
    </location>
</feature>
<feature type="coiled-coil region" evidence="1">
    <location>
        <begin position="279"/>
        <end position="306"/>
    </location>
</feature>
<comment type="caution">
    <text evidence="3">The sequence shown here is derived from an EMBL/GenBank/DDBJ whole genome shotgun (WGS) entry which is preliminary data.</text>
</comment>
<evidence type="ECO:0000256" key="2">
    <source>
        <dbReference type="SAM" id="MobiDB-lite"/>
    </source>
</evidence>
<feature type="region of interest" description="Disordered" evidence="2">
    <location>
        <begin position="178"/>
        <end position="198"/>
    </location>
</feature>
<dbReference type="AlphaFoldDB" id="A0A0A8L1A1"/>
<evidence type="ECO:0000313" key="3">
    <source>
        <dbReference type="EMBL" id="CDO92644.1"/>
    </source>
</evidence>
<proteinExistence type="predicted"/>
<gene>
    <name evidence="3" type="ORF">KLDO_g960</name>
</gene>
<keyword evidence="1" id="KW-0175">Coiled coil</keyword>
<protein>
    <submittedName>
        <fullName evidence="3">WGS project CCBQ000000000 data, contig 00012</fullName>
    </submittedName>
</protein>
<evidence type="ECO:0000313" key="4">
    <source>
        <dbReference type="Proteomes" id="UP000031516"/>
    </source>
</evidence>
<organism evidence="3 4">
    <name type="scientific">Kluyveromyces dobzhanskii CBS 2104</name>
    <dbReference type="NCBI Taxonomy" id="1427455"/>
    <lineage>
        <taxon>Eukaryota</taxon>
        <taxon>Fungi</taxon>
        <taxon>Dikarya</taxon>
        <taxon>Ascomycota</taxon>
        <taxon>Saccharomycotina</taxon>
        <taxon>Saccharomycetes</taxon>
        <taxon>Saccharomycetales</taxon>
        <taxon>Saccharomycetaceae</taxon>
        <taxon>Kluyveromyces</taxon>
    </lineage>
</organism>
<accession>A0A0A8L1A1</accession>